<evidence type="ECO:0000313" key="1">
    <source>
        <dbReference type="EMBL" id="KKM74369.1"/>
    </source>
</evidence>
<name>A0A0F9JX43_9ZZZZ</name>
<gene>
    <name evidence="1" type="ORF">LCGC14_1401080</name>
</gene>
<protein>
    <submittedName>
        <fullName evidence="1">Uncharacterized protein</fullName>
    </submittedName>
</protein>
<reference evidence="1" key="1">
    <citation type="journal article" date="2015" name="Nature">
        <title>Complex archaea that bridge the gap between prokaryotes and eukaryotes.</title>
        <authorList>
            <person name="Spang A."/>
            <person name="Saw J.H."/>
            <person name="Jorgensen S.L."/>
            <person name="Zaremba-Niedzwiedzka K."/>
            <person name="Martijn J."/>
            <person name="Lind A.E."/>
            <person name="van Eijk R."/>
            <person name="Schleper C."/>
            <person name="Guy L."/>
            <person name="Ettema T.J."/>
        </authorList>
    </citation>
    <scope>NUCLEOTIDE SEQUENCE</scope>
</reference>
<organism evidence="1">
    <name type="scientific">marine sediment metagenome</name>
    <dbReference type="NCBI Taxonomy" id="412755"/>
    <lineage>
        <taxon>unclassified sequences</taxon>
        <taxon>metagenomes</taxon>
        <taxon>ecological metagenomes</taxon>
    </lineage>
</organism>
<comment type="caution">
    <text evidence="1">The sequence shown here is derived from an EMBL/GenBank/DDBJ whole genome shotgun (WGS) entry which is preliminary data.</text>
</comment>
<sequence length="73" mass="8315">MTGTLTELEELRSKVQKLERDGEVNAQIARTVVTLWGDWRCGYDALASWQWELLKEVLEKGGKINDDGHPNTD</sequence>
<proteinExistence type="predicted"/>
<accession>A0A0F9JX43</accession>
<dbReference type="EMBL" id="LAZR01009152">
    <property type="protein sequence ID" value="KKM74369.1"/>
    <property type="molecule type" value="Genomic_DNA"/>
</dbReference>
<dbReference type="AlphaFoldDB" id="A0A0F9JX43"/>